<organism evidence="1 2">
    <name type="scientific">Actinidia rufa</name>
    <dbReference type="NCBI Taxonomy" id="165716"/>
    <lineage>
        <taxon>Eukaryota</taxon>
        <taxon>Viridiplantae</taxon>
        <taxon>Streptophyta</taxon>
        <taxon>Embryophyta</taxon>
        <taxon>Tracheophyta</taxon>
        <taxon>Spermatophyta</taxon>
        <taxon>Magnoliopsida</taxon>
        <taxon>eudicotyledons</taxon>
        <taxon>Gunneridae</taxon>
        <taxon>Pentapetalae</taxon>
        <taxon>asterids</taxon>
        <taxon>Ericales</taxon>
        <taxon>Actinidiaceae</taxon>
        <taxon>Actinidia</taxon>
    </lineage>
</organism>
<accession>A0A7J0GJ60</accession>
<dbReference type="OrthoDB" id="1934862at2759"/>
<name>A0A7J0GJ60_9ERIC</name>
<evidence type="ECO:0000313" key="2">
    <source>
        <dbReference type="Proteomes" id="UP000585474"/>
    </source>
</evidence>
<keyword evidence="2" id="KW-1185">Reference proteome</keyword>
<evidence type="ECO:0000313" key="1">
    <source>
        <dbReference type="EMBL" id="GFZ10853.1"/>
    </source>
</evidence>
<dbReference type="Proteomes" id="UP000585474">
    <property type="component" value="Unassembled WGS sequence"/>
</dbReference>
<dbReference type="EMBL" id="BJWL01000022">
    <property type="protein sequence ID" value="GFZ10853.1"/>
    <property type="molecule type" value="Genomic_DNA"/>
</dbReference>
<dbReference type="AlphaFoldDB" id="A0A7J0GJ60"/>
<proteinExistence type="predicted"/>
<dbReference type="CDD" id="cd00303">
    <property type="entry name" value="retropepsin_like"/>
    <property type="match status" value="1"/>
</dbReference>
<reference evidence="1 2" key="1">
    <citation type="submission" date="2019-07" db="EMBL/GenBank/DDBJ databases">
        <title>De Novo Assembly of kiwifruit Actinidia rufa.</title>
        <authorList>
            <person name="Sugita-Konishi S."/>
            <person name="Sato K."/>
            <person name="Mori E."/>
            <person name="Abe Y."/>
            <person name="Kisaki G."/>
            <person name="Hamano K."/>
            <person name="Suezawa K."/>
            <person name="Otani M."/>
            <person name="Fukuda T."/>
            <person name="Manabe T."/>
            <person name="Gomi K."/>
            <person name="Tabuchi M."/>
            <person name="Akimitsu K."/>
            <person name="Kataoka I."/>
        </authorList>
    </citation>
    <scope>NUCLEOTIDE SEQUENCE [LARGE SCALE GENOMIC DNA]</scope>
    <source>
        <strain evidence="2">cv. Fuchu</strain>
    </source>
</reference>
<protein>
    <submittedName>
        <fullName evidence="1">Uncharacterized protein</fullName>
    </submittedName>
</protein>
<comment type="caution">
    <text evidence="1">The sequence shown here is derived from an EMBL/GenBank/DDBJ whole genome shotgun (WGS) entry which is preliminary data.</text>
</comment>
<dbReference type="Pfam" id="PF08284">
    <property type="entry name" value="RVP_2"/>
    <property type="match status" value="1"/>
</dbReference>
<dbReference type="InterPro" id="IPR021109">
    <property type="entry name" value="Peptidase_aspartic_dom_sf"/>
</dbReference>
<gene>
    <name evidence="1" type="ORF">Acr_22g0002510</name>
</gene>
<sequence length="201" mass="22854">MAKETRQSFKAGESVIPGQSRIVPYSGFTMRELPKELEEKKAKGLCFKCNERYTRGHQCKKKQLYAIDVDDGEQEDYDQELPQDEGNEEVLEQESDLQISINALTRLVSYRTMRVQGFVKKKEVVILIDIGSTHNFLNQEVVRRAGVETIETNPLTVFVANGTKLISTVACKGFKWEMQGVIFQTDTRVLPLKGCDMVLDI</sequence>
<dbReference type="Gene3D" id="2.40.70.10">
    <property type="entry name" value="Acid Proteases"/>
    <property type="match status" value="1"/>
</dbReference>